<comment type="caution">
    <text evidence="3">The sequence shown here is derived from an EMBL/GenBank/DDBJ whole genome shotgun (WGS) entry which is preliminary data.</text>
</comment>
<evidence type="ECO:0000256" key="1">
    <source>
        <dbReference type="SAM" id="MobiDB-lite"/>
    </source>
</evidence>
<gene>
    <name evidence="2" type="ORF">PGLA1383_LOCUS23750</name>
    <name evidence="3" type="ORF">PGLA2088_LOCUS3568</name>
</gene>
<reference evidence="3" key="1">
    <citation type="submission" date="2021-02" db="EMBL/GenBank/DDBJ databases">
        <authorList>
            <person name="Dougan E. K."/>
            <person name="Rhodes N."/>
            <person name="Thang M."/>
            <person name="Chan C."/>
        </authorList>
    </citation>
    <scope>NUCLEOTIDE SEQUENCE</scope>
</reference>
<evidence type="ECO:0000313" key="5">
    <source>
        <dbReference type="Proteomes" id="UP000654075"/>
    </source>
</evidence>
<organism evidence="3 4">
    <name type="scientific">Polarella glacialis</name>
    <name type="common">Dinoflagellate</name>
    <dbReference type="NCBI Taxonomy" id="89957"/>
    <lineage>
        <taxon>Eukaryota</taxon>
        <taxon>Sar</taxon>
        <taxon>Alveolata</taxon>
        <taxon>Dinophyceae</taxon>
        <taxon>Suessiales</taxon>
        <taxon>Suessiaceae</taxon>
        <taxon>Polarella</taxon>
    </lineage>
</organism>
<dbReference type="EMBL" id="CAJNNW010003124">
    <property type="protein sequence ID" value="CAE8645038.1"/>
    <property type="molecule type" value="Genomic_DNA"/>
</dbReference>
<feature type="region of interest" description="Disordered" evidence="1">
    <location>
        <begin position="11"/>
        <end position="39"/>
    </location>
</feature>
<dbReference type="AlphaFoldDB" id="A0A813I3D1"/>
<keyword evidence="5" id="KW-1185">Reference proteome</keyword>
<dbReference type="Proteomes" id="UP000654075">
    <property type="component" value="Unassembled WGS sequence"/>
</dbReference>
<feature type="non-terminal residue" evidence="3">
    <location>
        <position position="318"/>
    </location>
</feature>
<name>A0A813I3D1_POLGL</name>
<dbReference type="EMBL" id="CAJNNV010018119">
    <property type="protein sequence ID" value="CAE8605644.1"/>
    <property type="molecule type" value="Genomic_DNA"/>
</dbReference>
<protein>
    <submittedName>
        <fullName evidence="3">Uncharacterized protein</fullName>
    </submittedName>
</protein>
<accession>A0A813I3D1</accession>
<proteinExistence type="predicted"/>
<evidence type="ECO:0000313" key="3">
    <source>
        <dbReference type="EMBL" id="CAE8645038.1"/>
    </source>
</evidence>
<sequence>DPESVFYVHAGNGWGSYPEAAAAAGAQQEERPSGRPAPRLRVVSFDSKEQDGRSFSRRDHGAWVRVEVVRELVSGDPVAGGHFEQCWGALIRISERPPPRAPRFGSPWPCDEEVSPRQWLERAGFAVFLRAIGAVERGLGLPGTPEELRRRCGVVAVEDDGFCGFWCLAYLLRLDLASALQRVVAELDTARLAAQQARDADQRPSSEDRAWERLWHIADIKLRCLRLGLRGSHLDLVSTELRARGIQDSNCFLTHSELALACERLVGWTPVVEVTPDFHGSEEIGDHTMLALVAAGVRGAPEGGDGLLVPEAEAGFDV</sequence>
<dbReference type="Proteomes" id="UP000626109">
    <property type="component" value="Unassembled WGS sequence"/>
</dbReference>
<feature type="non-terminal residue" evidence="3">
    <location>
        <position position="1"/>
    </location>
</feature>
<dbReference type="OrthoDB" id="405982at2759"/>
<evidence type="ECO:0000313" key="2">
    <source>
        <dbReference type="EMBL" id="CAE8605644.1"/>
    </source>
</evidence>
<evidence type="ECO:0000313" key="4">
    <source>
        <dbReference type="Proteomes" id="UP000626109"/>
    </source>
</evidence>